<feature type="signal peptide" evidence="2">
    <location>
        <begin position="1"/>
        <end position="24"/>
    </location>
</feature>
<gene>
    <name evidence="4" type="ORF">QJS10_CPA01g02158</name>
</gene>
<keyword evidence="2" id="KW-0732">Signal</keyword>
<dbReference type="CDD" id="cd01960">
    <property type="entry name" value="nsLTP1"/>
    <property type="match status" value="1"/>
</dbReference>
<dbReference type="EMBL" id="JAUJYO010000001">
    <property type="protein sequence ID" value="KAK1324424.1"/>
    <property type="molecule type" value="Genomic_DNA"/>
</dbReference>
<evidence type="ECO:0000313" key="5">
    <source>
        <dbReference type="Proteomes" id="UP001180020"/>
    </source>
</evidence>
<dbReference type="InterPro" id="IPR016140">
    <property type="entry name" value="Bifunc_inhib/LTP/seed_store"/>
</dbReference>
<comment type="similarity">
    <text evidence="1">Belongs to the plant LTP family.</text>
</comment>
<accession>A0AAV9FFB0</accession>
<organism evidence="4 5">
    <name type="scientific">Acorus calamus</name>
    <name type="common">Sweet flag</name>
    <dbReference type="NCBI Taxonomy" id="4465"/>
    <lineage>
        <taxon>Eukaryota</taxon>
        <taxon>Viridiplantae</taxon>
        <taxon>Streptophyta</taxon>
        <taxon>Embryophyta</taxon>
        <taxon>Tracheophyta</taxon>
        <taxon>Spermatophyta</taxon>
        <taxon>Magnoliopsida</taxon>
        <taxon>Liliopsida</taxon>
        <taxon>Acoraceae</taxon>
        <taxon>Acorus</taxon>
    </lineage>
</organism>
<protein>
    <recommendedName>
        <fullName evidence="1">Non-specific lipid-transfer protein</fullName>
    </recommendedName>
</protein>
<evidence type="ECO:0000313" key="4">
    <source>
        <dbReference type="EMBL" id="KAK1324424.1"/>
    </source>
</evidence>
<dbReference type="AlphaFoldDB" id="A0AAV9FFB0"/>
<feature type="chain" id="PRO_5043945081" description="Non-specific lipid-transfer protein" evidence="2">
    <location>
        <begin position="25"/>
        <end position="131"/>
    </location>
</feature>
<reference evidence="4" key="1">
    <citation type="journal article" date="2023" name="Nat. Commun.">
        <title>Diploid and tetraploid genomes of Acorus and the evolution of monocots.</title>
        <authorList>
            <person name="Ma L."/>
            <person name="Liu K.W."/>
            <person name="Li Z."/>
            <person name="Hsiao Y.Y."/>
            <person name="Qi Y."/>
            <person name="Fu T."/>
            <person name="Tang G.D."/>
            <person name="Zhang D."/>
            <person name="Sun W.H."/>
            <person name="Liu D.K."/>
            <person name="Li Y."/>
            <person name="Chen G.Z."/>
            <person name="Liu X.D."/>
            <person name="Liao X.Y."/>
            <person name="Jiang Y.T."/>
            <person name="Yu X."/>
            <person name="Hao Y."/>
            <person name="Huang J."/>
            <person name="Zhao X.W."/>
            <person name="Ke S."/>
            <person name="Chen Y.Y."/>
            <person name="Wu W.L."/>
            <person name="Hsu J.L."/>
            <person name="Lin Y.F."/>
            <person name="Huang M.D."/>
            <person name="Li C.Y."/>
            <person name="Huang L."/>
            <person name="Wang Z.W."/>
            <person name="Zhao X."/>
            <person name="Zhong W.Y."/>
            <person name="Peng D.H."/>
            <person name="Ahmad S."/>
            <person name="Lan S."/>
            <person name="Zhang J.S."/>
            <person name="Tsai W.C."/>
            <person name="Van de Peer Y."/>
            <person name="Liu Z.J."/>
        </authorList>
    </citation>
    <scope>NUCLEOTIDE SEQUENCE</scope>
    <source>
        <strain evidence="4">CP</strain>
    </source>
</reference>
<keyword evidence="1" id="KW-0813">Transport</keyword>
<dbReference type="Proteomes" id="UP001180020">
    <property type="component" value="Unassembled WGS sequence"/>
</dbReference>
<name>A0AAV9FFB0_ACOCL</name>
<dbReference type="SMART" id="SM00499">
    <property type="entry name" value="AAI"/>
    <property type="match status" value="1"/>
</dbReference>
<evidence type="ECO:0000256" key="2">
    <source>
        <dbReference type="SAM" id="SignalP"/>
    </source>
</evidence>
<comment type="function">
    <text evidence="1">Plant non-specific lipid-transfer proteins transfer phospholipids as well as galactolipids across membranes. May play a role in wax or cutin deposition in the cell walls of expanding epidermal cells and certain secretory tissues.</text>
</comment>
<dbReference type="Pfam" id="PF00234">
    <property type="entry name" value="Tryp_alpha_amyl"/>
    <property type="match status" value="1"/>
</dbReference>
<reference evidence="4" key="2">
    <citation type="submission" date="2023-06" db="EMBL/GenBank/DDBJ databases">
        <authorList>
            <person name="Ma L."/>
            <person name="Liu K.-W."/>
            <person name="Li Z."/>
            <person name="Hsiao Y.-Y."/>
            <person name="Qi Y."/>
            <person name="Fu T."/>
            <person name="Tang G."/>
            <person name="Zhang D."/>
            <person name="Sun W.-H."/>
            <person name="Liu D.-K."/>
            <person name="Li Y."/>
            <person name="Chen G.-Z."/>
            <person name="Liu X.-D."/>
            <person name="Liao X.-Y."/>
            <person name="Jiang Y.-T."/>
            <person name="Yu X."/>
            <person name="Hao Y."/>
            <person name="Huang J."/>
            <person name="Zhao X.-W."/>
            <person name="Ke S."/>
            <person name="Chen Y.-Y."/>
            <person name="Wu W.-L."/>
            <person name="Hsu J.-L."/>
            <person name="Lin Y.-F."/>
            <person name="Huang M.-D."/>
            <person name="Li C.-Y."/>
            <person name="Huang L."/>
            <person name="Wang Z.-W."/>
            <person name="Zhao X."/>
            <person name="Zhong W.-Y."/>
            <person name="Peng D.-H."/>
            <person name="Ahmad S."/>
            <person name="Lan S."/>
            <person name="Zhang J.-S."/>
            <person name="Tsai W.-C."/>
            <person name="Van De Peer Y."/>
            <person name="Liu Z.-J."/>
        </authorList>
    </citation>
    <scope>NUCLEOTIDE SEQUENCE</scope>
    <source>
        <strain evidence="4">CP</strain>
        <tissue evidence="4">Leaves</tissue>
    </source>
</reference>
<keyword evidence="5" id="KW-1185">Reference proteome</keyword>
<feature type="domain" description="Bifunctional inhibitor/plant lipid transfer protein/seed storage helical" evidence="3">
    <location>
        <begin position="27"/>
        <end position="112"/>
    </location>
</feature>
<keyword evidence="1" id="KW-0446">Lipid-binding</keyword>
<dbReference type="Gene3D" id="1.10.110.10">
    <property type="entry name" value="Plant lipid-transfer and hydrophobic proteins"/>
    <property type="match status" value="1"/>
</dbReference>
<proteinExistence type="inferred from homology"/>
<evidence type="ECO:0000259" key="3">
    <source>
        <dbReference type="SMART" id="SM00499"/>
    </source>
</evidence>
<dbReference type="SUPFAM" id="SSF47699">
    <property type="entry name" value="Bifunctional inhibitor/lipid-transfer protein/seed storage 2S albumin"/>
    <property type="match status" value="1"/>
</dbReference>
<dbReference type="GO" id="GO:0006869">
    <property type="term" value="P:lipid transport"/>
    <property type="evidence" value="ECO:0007669"/>
    <property type="project" value="InterPro"/>
</dbReference>
<dbReference type="PANTHER" id="PTHR33076">
    <property type="entry name" value="NON-SPECIFIC LIPID-TRANSFER PROTEIN 2-RELATED"/>
    <property type="match status" value="1"/>
</dbReference>
<comment type="caution">
    <text evidence="4">The sequence shown here is derived from an EMBL/GenBank/DDBJ whole genome shotgun (WGS) entry which is preliminary data.</text>
</comment>
<sequence length="131" mass="14068">MGRLAIPAATVAALLVILPVAISAFDCGPAIRQLVPCLPYVTDGSDSPSTNCCNGVKTVSDMVKDRSDRQTLCECLMKDKDKIPNLDMERIQGLPANCGVQVDFPIGPNINCSTIPATFTLETELIQLIIY</sequence>
<dbReference type="GO" id="GO:0008289">
    <property type="term" value="F:lipid binding"/>
    <property type="evidence" value="ECO:0007669"/>
    <property type="project" value="UniProtKB-KW"/>
</dbReference>
<dbReference type="InterPro" id="IPR000528">
    <property type="entry name" value="Plant_nsLTP"/>
</dbReference>
<dbReference type="PRINTS" id="PR00382">
    <property type="entry name" value="LIPIDTRNSFER"/>
</dbReference>
<dbReference type="InterPro" id="IPR036312">
    <property type="entry name" value="Bifun_inhib/LTP/seed_sf"/>
</dbReference>
<evidence type="ECO:0000256" key="1">
    <source>
        <dbReference type="RuleBase" id="RU000628"/>
    </source>
</evidence>